<organism evidence="3">
    <name type="scientific">Rhodococcus hoagii (strain 103S)</name>
    <name type="common">Rhodococcus equi</name>
    <dbReference type="NCBI Taxonomy" id="685727"/>
    <lineage>
        <taxon>Bacteria</taxon>
        <taxon>Bacillati</taxon>
        <taxon>Actinomycetota</taxon>
        <taxon>Actinomycetes</taxon>
        <taxon>Mycobacteriales</taxon>
        <taxon>Nocardiaceae</taxon>
        <taxon>Prescottella</taxon>
    </lineage>
</organism>
<feature type="signal peptide" evidence="2">
    <location>
        <begin position="1"/>
        <end position="25"/>
    </location>
</feature>
<feature type="transmembrane region" description="Helical" evidence="1">
    <location>
        <begin position="59"/>
        <end position="77"/>
    </location>
</feature>
<accession>A0A3S5Y5X1</accession>
<keyword evidence="1" id="KW-0812">Transmembrane</keyword>
<dbReference type="EMBL" id="FN563149">
    <property type="protein sequence ID" value="CBH47935.1"/>
    <property type="molecule type" value="Genomic_DNA"/>
</dbReference>
<dbReference type="KEGG" id="req:REQ_18690"/>
<evidence type="ECO:0000256" key="1">
    <source>
        <dbReference type="SAM" id="Phobius"/>
    </source>
</evidence>
<dbReference type="Proteomes" id="UP001154400">
    <property type="component" value="Chromosome"/>
</dbReference>
<name>A0A3S5Y5X1_RHOH1</name>
<dbReference type="AlphaFoldDB" id="A0A3S5Y5X1"/>
<feature type="chain" id="PRO_5018654573" evidence="2">
    <location>
        <begin position="26"/>
        <end position="144"/>
    </location>
</feature>
<reference evidence="3" key="1">
    <citation type="journal article" date="2010" name="PLoS Genet.">
        <title>The genome of a pathogenic rhodococcus: cooptive virulence underpinned by key gene acquisitions.</title>
        <authorList>
            <person name="Letek M."/>
            <person name="Gonzalez P."/>
            <person name="Macarthur I."/>
            <person name="Rodriguez H."/>
            <person name="Freeman T.C."/>
            <person name="Valero-Rello A."/>
            <person name="Blanco M."/>
            <person name="Buckley T."/>
            <person name="Cherevach I."/>
            <person name="Fahey R."/>
            <person name="Hapeshi A."/>
            <person name="Holdstock J."/>
            <person name="Leadon D."/>
            <person name="Navas J."/>
            <person name="Ocampo A."/>
            <person name="Quail M.A."/>
            <person name="Sanders M."/>
            <person name="Scortti M.M."/>
            <person name="Prescott J.F."/>
            <person name="Fogarty U."/>
            <person name="Meijer W.G."/>
            <person name="Parkhill J."/>
            <person name="Bentley S.D."/>
            <person name="Vazquez-Boland J.A."/>
        </authorList>
    </citation>
    <scope>NUCLEOTIDE SEQUENCE [LARGE SCALE GENOMIC DNA]</scope>
    <source>
        <strain evidence="3 4">103S</strain>
    </source>
</reference>
<feature type="transmembrane region" description="Helical" evidence="1">
    <location>
        <begin position="84"/>
        <end position="102"/>
    </location>
</feature>
<keyword evidence="1" id="KW-0472">Membrane</keyword>
<evidence type="ECO:0000256" key="2">
    <source>
        <dbReference type="SAM" id="SignalP"/>
    </source>
</evidence>
<feature type="transmembrane region" description="Helical" evidence="1">
    <location>
        <begin position="108"/>
        <end position="129"/>
    </location>
</feature>
<evidence type="ECO:0000313" key="3">
    <source>
        <dbReference type="EMBL" id="CBH47935.1"/>
    </source>
</evidence>
<sequence>MGMLNAVRAGWILLAWVCAGLAVQAATDPMMAITACELGYPDDGIMPGAECERSIAGTYGPSIVVALGVPALLCLLPAAVFRRWVGVLVAAVLVVGSFGAYFQSAPTFVFLYFVPAAVLALLLAGWHAWLPDRRTRVGSDVQPE</sequence>
<keyword evidence="2" id="KW-0732">Signal</keyword>
<evidence type="ECO:0000313" key="4">
    <source>
        <dbReference type="Proteomes" id="UP000006892"/>
    </source>
</evidence>
<proteinExistence type="predicted"/>
<keyword evidence="1" id="KW-1133">Transmembrane helix</keyword>
<protein>
    <submittedName>
        <fullName evidence="3">Integral membrane protein</fullName>
    </submittedName>
</protein>
<gene>
    <name evidence="3" type="ordered locus">REQ_18690</name>
</gene>